<dbReference type="Proteomes" id="UP000515808">
    <property type="component" value="Chromosome"/>
</dbReference>
<dbReference type="EMBL" id="CP060695">
    <property type="protein sequence ID" value="QNM85003.1"/>
    <property type="molecule type" value="Genomic_DNA"/>
</dbReference>
<evidence type="ECO:0008006" key="3">
    <source>
        <dbReference type="Google" id="ProtNLM"/>
    </source>
</evidence>
<proteinExistence type="predicted"/>
<evidence type="ECO:0000313" key="2">
    <source>
        <dbReference type="Proteomes" id="UP000515808"/>
    </source>
</evidence>
<evidence type="ECO:0000313" key="1">
    <source>
        <dbReference type="EMBL" id="QNM85003.1"/>
    </source>
</evidence>
<protein>
    <recommendedName>
        <fullName evidence="3">Phenylalanyl-tRNA synthetase subunit alpha</fullName>
    </recommendedName>
</protein>
<name>A0A7G9L8Q4_9FLAO</name>
<gene>
    <name evidence="1" type="ORF">H9W90_12490</name>
</gene>
<keyword evidence="2" id="KW-1185">Reference proteome</keyword>
<accession>A0A7G9L8Q4</accession>
<dbReference type="KEGG" id="ppec:H9W90_12490"/>
<dbReference type="AlphaFoldDB" id="A0A7G9L8Q4"/>
<sequence>MKKDIKIPEVTDVEMAVVYEFNDIYKTNDWNVYLINNKNVDLEMVVIVSQGFSEKKTTSLLRKKVDKLPANSFAKIEFMQPELFKLNNRFQVTFFEGNTLYEKTFLFKENTVKEGALREIPELKKRGVLAK</sequence>
<reference evidence="1 2" key="1">
    <citation type="submission" date="2020-08" db="EMBL/GenBank/DDBJ databases">
        <title>Polaribacter sp. L12M9 isolated from gut of the Korean scallop.</title>
        <authorList>
            <person name="Jeong Y.S."/>
        </authorList>
    </citation>
    <scope>NUCLEOTIDE SEQUENCE [LARGE SCALE GENOMIC DNA]</scope>
    <source>
        <strain evidence="1 2">L12M9</strain>
    </source>
</reference>
<organism evidence="1 2">
    <name type="scientific">Polaribacter pectinis</name>
    <dbReference type="NCBI Taxonomy" id="2738844"/>
    <lineage>
        <taxon>Bacteria</taxon>
        <taxon>Pseudomonadati</taxon>
        <taxon>Bacteroidota</taxon>
        <taxon>Flavobacteriia</taxon>
        <taxon>Flavobacteriales</taxon>
        <taxon>Flavobacteriaceae</taxon>
    </lineage>
</organism>
<dbReference type="RefSeq" id="WP_187481921.1">
    <property type="nucleotide sequence ID" value="NZ_CP060695.1"/>
</dbReference>